<dbReference type="OrthoDB" id="9800516at2"/>
<organism evidence="2 3">
    <name type="scientific">Trichococcus palustris</name>
    <dbReference type="NCBI Taxonomy" id="140314"/>
    <lineage>
        <taxon>Bacteria</taxon>
        <taxon>Bacillati</taxon>
        <taxon>Bacillota</taxon>
        <taxon>Bacilli</taxon>
        <taxon>Lactobacillales</taxon>
        <taxon>Carnobacteriaceae</taxon>
        <taxon>Trichococcus</taxon>
    </lineage>
</organism>
<proteinExistence type="predicted"/>
<dbReference type="Gene3D" id="3.40.50.880">
    <property type="match status" value="1"/>
</dbReference>
<dbReference type="RefSeq" id="WP_087031550.1">
    <property type="nucleotide sequence ID" value="NZ_FJNE01000002.1"/>
</dbReference>
<reference evidence="2 3" key="1">
    <citation type="submission" date="2016-02" db="EMBL/GenBank/DDBJ databases">
        <authorList>
            <person name="Wen L."/>
            <person name="He K."/>
            <person name="Yang H."/>
        </authorList>
    </citation>
    <scope>NUCLEOTIDE SEQUENCE [LARGE SCALE GENOMIC DNA]</scope>
    <source>
        <strain evidence="2">Trichococcus palustris</strain>
    </source>
</reference>
<protein>
    <submittedName>
        <fullName evidence="2">Thij/pfpi</fullName>
    </submittedName>
</protein>
<sequence>MHKVAVLMAEGFEESETLTIVDILRRAGILCDTFSFGEEFVKGMHLIYVKADLLFSDAIKDYDVLVLPGGRPGGSNLRRNSDVIEMVRYFDSHKKYVAAMCSGTIVLSDAGVIDGKAVTGYTGYAEKLKGGIFKEDVVVLDQNIITSQGPATPYPFAYKIAEVLGKDVSQMKEKMLYNFAGGK</sequence>
<dbReference type="PANTHER" id="PTHR48094:SF12">
    <property type="entry name" value="PARKINSON DISEASE PROTEIN 7 HOMOLOG"/>
    <property type="match status" value="1"/>
</dbReference>
<dbReference type="InterPro" id="IPR002818">
    <property type="entry name" value="DJ-1/PfpI"/>
</dbReference>
<dbReference type="AlphaFoldDB" id="A0A143YG27"/>
<dbReference type="NCBIfam" id="TIGR01383">
    <property type="entry name" value="not_thiJ"/>
    <property type="match status" value="1"/>
</dbReference>
<name>A0A143YG27_9LACT</name>
<dbReference type="STRING" id="140314.SAMN04488076_101214"/>
<dbReference type="Proteomes" id="UP000242754">
    <property type="component" value="Unassembled WGS sequence"/>
</dbReference>
<dbReference type="CDD" id="cd03135">
    <property type="entry name" value="GATase1_DJ-1"/>
    <property type="match status" value="1"/>
</dbReference>
<gene>
    <name evidence="2" type="ORF">Tpal_730</name>
</gene>
<dbReference type="PANTHER" id="PTHR48094">
    <property type="entry name" value="PROTEIN/NUCLEIC ACID DEGLYCASE DJ-1-RELATED"/>
    <property type="match status" value="1"/>
</dbReference>
<accession>A0A143YG27</accession>
<dbReference type="SUPFAM" id="SSF52317">
    <property type="entry name" value="Class I glutamine amidotransferase-like"/>
    <property type="match status" value="1"/>
</dbReference>
<dbReference type="Pfam" id="PF01965">
    <property type="entry name" value="DJ-1_PfpI"/>
    <property type="match status" value="1"/>
</dbReference>
<dbReference type="InterPro" id="IPR050325">
    <property type="entry name" value="Prot/Nucl_acid_deglycase"/>
</dbReference>
<dbReference type="InterPro" id="IPR006287">
    <property type="entry name" value="DJ-1"/>
</dbReference>
<evidence type="ECO:0000313" key="2">
    <source>
        <dbReference type="EMBL" id="CZQ86120.1"/>
    </source>
</evidence>
<dbReference type="GO" id="GO:0005737">
    <property type="term" value="C:cytoplasm"/>
    <property type="evidence" value="ECO:0007669"/>
    <property type="project" value="TreeGrafter"/>
</dbReference>
<feature type="domain" description="DJ-1/PfpI" evidence="1">
    <location>
        <begin position="2"/>
        <end position="162"/>
    </location>
</feature>
<evidence type="ECO:0000259" key="1">
    <source>
        <dbReference type="Pfam" id="PF01965"/>
    </source>
</evidence>
<keyword evidence="3" id="KW-1185">Reference proteome</keyword>
<dbReference type="EMBL" id="FJNE01000002">
    <property type="protein sequence ID" value="CZQ86120.1"/>
    <property type="molecule type" value="Genomic_DNA"/>
</dbReference>
<evidence type="ECO:0000313" key="3">
    <source>
        <dbReference type="Proteomes" id="UP000242754"/>
    </source>
</evidence>
<dbReference type="InterPro" id="IPR029062">
    <property type="entry name" value="Class_I_gatase-like"/>
</dbReference>